<dbReference type="InterPro" id="IPR023214">
    <property type="entry name" value="HAD_sf"/>
</dbReference>
<dbReference type="InterPro" id="IPR036412">
    <property type="entry name" value="HAD-like_sf"/>
</dbReference>
<sequence length="434" mass="48673">MIKWKFLLGALAPLAALPVVVASCTNKSSKDTGSTKEESIADIKKKLEDNIEKLSEQQKIELINALDVTKTLNTDQKAELIEKLNKGAGAVSSIVWYMNSAESRIAQIQAYRLATIAFDNLKKRAETDKMDYAALKQADGKVSNPADGKFVPVVFMDIDETVFINEYTQAWTITDNNGQFSETKKDSIDAIGNRKPIPGAIEFIKHVFEAGGIVMFNSGIRQLRPSIDGIKKNLIAAGLDAKYVHDWMFWTSGVNPLKADGTYQKAPWKEAIRDSAEAEGRDFWRATTKNQRMNAVSDNEAGWDFSQSQEGSGKAVKTRVIMRIGDDFNDFYDDAYKSERSTTKSKEFSKMEKVEKLFKDENGSKGIKVVKDKVTKKVTITDLDWYQFNVQVPGNSIYGGWNHGYGFGSYKKLWDALKEIKQNSQDQKQPQSTN</sequence>
<dbReference type="KEGG" id="mphn:HGG64_00810"/>
<reference evidence="4 5" key="1">
    <citation type="submission" date="2020-04" db="EMBL/GenBank/DDBJ databases">
        <title>Novel Mycoplasma species detected in Phocoena phocoena (harbor porpoise) from the USA.</title>
        <authorList>
            <person name="Volokhov D.V."/>
        </authorList>
    </citation>
    <scope>NUCLEOTIDE SEQUENCE [LARGE SCALE GENOMIC DNA]</scope>
    <source>
        <strain evidence="4 5">C264-NAS</strain>
    </source>
</reference>
<evidence type="ECO:0000256" key="2">
    <source>
        <dbReference type="SAM" id="Coils"/>
    </source>
</evidence>
<dbReference type="InterPro" id="IPR005519">
    <property type="entry name" value="Acid_phosphat_B-like"/>
</dbReference>
<dbReference type="Proteomes" id="UP000501728">
    <property type="component" value="Chromosome"/>
</dbReference>
<keyword evidence="1 3" id="KW-0732">Signal</keyword>
<dbReference type="AlphaFoldDB" id="A0A858U4R5"/>
<evidence type="ECO:0008006" key="6">
    <source>
        <dbReference type="Google" id="ProtNLM"/>
    </source>
</evidence>
<dbReference type="PROSITE" id="PS51257">
    <property type="entry name" value="PROKAR_LIPOPROTEIN"/>
    <property type="match status" value="1"/>
</dbReference>
<dbReference type="Gene3D" id="3.40.50.1000">
    <property type="entry name" value="HAD superfamily/HAD-like"/>
    <property type="match status" value="1"/>
</dbReference>
<evidence type="ECO:0000256" key="1">
    <source>
        <dbReference type="ARBA" id="ARBA00022729"/>
    </source>
</evidence>
<dbReference type="SUPFAM" id="SSF56784">
    <property type="entry name" value="HAD-like"/>
    <property type="match status" value="1"/>
</dbReference>
<keyword evidence="2" id="KW-0175">Coiled coil</keyword>
<dbReference type="RefSeq" id="WP_169580079.1">
    <property type="nucleotide sequence ID" value="NZ_CP051480.1"/>
</dbReference>
<feature type="coiled-coil region" evidence="2">
    <location>
        <begin position="37"/>
        <end position="64"/>
    </location>
</feature>
<keyword evidence="5" id="KW-1185">Reference proteome</keyword>
<dbReference type="EMBL" id="CP051480">
    <property type="protein sequence ID" value="QJG66255.1"/>
    <property type="molecule type" value="Genomic_DNA"/>
</dbReference>
<feature type="chain" id="PRO_5032974407" description="5'-nucleotidase, lipoprotein e(P4) family" evidence="3">
    <location>
        <begin position="23"/>
        <end position="434"/>
    </location>
</feature>
<accession>A0A858U4R5</accession>
<protein>
    <recommendedName>
        <fullName evidence="6">5'-nucleotidase, lipoprotein e(P4) family</fullName>
    </recommendedName>
</protein>
<proteinExistence type="predicted"/>
<gene>
    <name evidence="4" type="ORF">HGG64_00810</name>
</gene>
<evidence type="ECO:0000313" key="4">
    <source>
        <dbReference type="EMBL" id="QJG66255.1"/>
    </source>
</evidence>
<name>A0A858U4R5_9MOLU</name>
<evidence type="ECO:0000256" key="3">
    <source>
        <dbReference type="SAM" id="SignalP"/>
    </source>
</evidence>
<feature type="signal peptide" evidence="3">
    <location>
        <begin position="1"/>
        <end position="22"/>
    </location>
</feature>
<organism evidence="4 5">
    <name type="scientific">Mycoplasma phocoeninasale</name>
    <dbReference type="NCBI Taxonomy" id="2726117"/>
    <lineage>
        <taxon>Bacteria</taxon>
        <taxon>Bacillati</taxon>
        <taxon>Mycoplasmatota</taxon>
        <taxon>Mollicutes</taxon>
        <taxon>Mycoplasmataceae</taxon>
        <taxon>Mycoplasma</taxon>
    </lineage>
</organism>
<evidence type="ECO:0000313" key="5">
    <source>
        <dbReference type="Proteomes" id="UP000501728"/>
    </source>
</evidence>
<dbReference type="Pfam" id="PF03767">
    <property type="entry name" value="Acid_phosphat_B"/>
    <property type="match status" value="1"/>
</dbReference>